<feature type="region of interest" description="Disordered" evidence="1">
    <location>
        <begin position="140"/>
        <end position="184"/>
    </location>
</feature>
<name>A0ABU2I7R5_9XANT</name>
<feature type="transmembrane region" description="Helical" evidence="2">
    <location>
        <begin position="61"/>
        <end position="79"/>
    </location>
</feature>
<keyword evidence="2" id="KW-0472">Membrane</keyword>
<accession>A0ABU2I7R5</accession>
<dbReference type="EMBL" id="JAQMHB010000001">
    <property type="protein sequence ID" value="MDS9994180.1"/>
    <property type="molecule type" value="Genomic_DNA"/>
</dbReference>
<dbReference type="RefSeq" id="WP_209229863.1">
    <property type="nucleotide sequence ID" value="NZ_JAGHXG010000004.1"/>
</dbReference>
<organism evidence="3 4">
    <name type="scientific">Xanthomonas hawaiiensis</name>
    <dbReference type="NCBI Taxonomy" id="3003247"/>
    <lineage>
        <taxon>Bacteria</taxon>
        <taxon>Pseudomonadati</taxon>
        <taxon>Pseudomonadota</taxon>
        <taxon>Gammaproteobacteria</taxon>
        <taxon>Lysobacterales</taxon>
        <taxon>Lysobacteraceae</taxon>
        <taxon>Xanthomonas</taxon>
    </lineage>
</organism>
<comment type="caution">
    <text evidence="3">The sequence shown here is derived from an EMBL/GenBank/DDBJ whole genome shotgun (WGS) entry which is preliminary data.</text>
</comment>
<evidence type="ECO:0000256" key="2">
    <source>
        <dbReference type="SAM" id="Phobius"/>
    </source>
</evidence>
<keyword evidence="4" id="KW-1185">Reference proteome</keyword>
<proteinExistence type="predicted"/>
<sequence length="184" mass="19534">MPENPYAAPHAQSAQTAAVLAEAPDTILRKIAAGWIVASLMALINLALGVRAFLGDDVFEGIAYGLGTLLVAGLAYGTYRKSRIAACLQLAVYVLIRIGYLLGGSINGLGIAVLIALAYLSAARGTFQYHRWLQQERRFPSSQRPRLSDDPLFRTPTIPPLTPPAHPESTSEVSTAGAPAAPKP</sequence>
<reference evidence="3 4" key="1">
    <citation type="submission" date="2023-01" db="EMBL/GenBank/DDBJ databases">
        <title>Xanthomonas hawaiianensis sp. nov. isolated from Araceae family in Hawaii.</title>
        <authorList>
            <person name="Chunag S.-C."/>
            <person name="Dobhal S."/>
            <person name="Alvarez A."/>
            <person name="Arif M."/>
        </authorList>
    </citation>
    <scope>NUCLEOTIDE SEQUENCE [LARGE SCALE GENOMIC DNA]</scope>
    <source>
        <strain evidence="3 4">A2111</strain>
    </source>
</reference>
<feature type="compositionally biased region" description="Pro residues" evidence="1">
    <location>
        <begin position="157"/>
        <end position="166"/>
    </location>
</feature>
<keyword evidence="2" id="KW-1133">Transmembrane helix</keyword>
<keyword evidence="2" id="KW-0812">Transmembrane</keyword>
<feature type="transmembrane region" description="Helical" evidence="2">
    <location>
        <begin position="32"/>
        <end position="55"/>
    </location>
</feature>
<evidence type="ECO:0000256" key="1">
    <source>
        <dbReference type="SAM" id="MobiDB-lite"/>
    </source>
</evidence>
<dbReference type="Proteomes" id="UP001260534">
    <property type="component" value="Unassembled WGS sequence"/>
</dbReference>
<evidence type="ECO:0000313" key="3">
    <source>
        <dbReference type="EMBL" id="MDS9994180.1"/>
    </source>
</evidence>
<evidence type="ECO:0000313" key="4">
    <source>
        <dbReference type="Proteomes" id="UP001260534"/>
    </source>
</evidence>
<feature type="transmembrane region" description="Helical" evidence="2">
    <location>
        <begin position="109"/>
        <end position="127"/>
    </location>
</feature>
<protein>
    <recommendedName>
        <fullName evidence="5">ATP synthase subunit I</fullName>
    </recommendedName>
</protein>
<evidence type="ECO:0008006" key="5">
    <source>
        <dbReference type="Google" id="ProtNLM"/>
    </source>
</evidence>
<gene>
    <name evidence="3" type="ORF">PNQ69_15555</name>
</gene>